<evidence type="ECO:0000256" key="1">
    <source>
        <dbReference type="ARBA" id="ARBA00011082"/>
    </source>
</evidence>
<dbReference type="PANTHER" id="PTHR10722">
    <property type="entry name" value="60S RIBOSOMAL PROTEIN L19"/>
    <property type="match status" value="1"/>
</dbReference>
<dbReference type="InterPro" id="IPR015972">
    <property type="entry name" value="Ribosomal_eL19_dom1"/>
</dbReference>
<gene>
    <name evidence="5" type="primary">rpl19e</name>
    <name evidence="9" type="ORF">AKJ51_04540</name>
</gene>
<keyword evidence="10" id="KW-1185">Reference proteome</keyword>
<evidence type="ECO:0000256" key="2">
    <source>
        <dbReference type="ARBA" id="ARBA00011838"/>
    </source>
</evidence>
<comment type="similarity">
    <text evidence="1 5 6">Belongs to the eukaryotic ribosomal protein eL19 family.</text>
</comment>
<feature type="compositionally biased region" description="Basic and acidic residues" evidence="7">
    <location>
        <begin position="44"/>
        <end position="61"/>
    </location>
</feature>
<dbReference type="Gene3D" id="1.10.1650.10">
    <property type="match status" value="1"/>
</dbReference>
<evidence type="ECO:0000256" key="7">
    <source>
        <dbReference type="SAM" id="MobiDB-lite"/>
    </source>
</evidence>
<comment type="function">
    <text evidence="5">Binds to the 23S rRNA.</text>
</comment>
<comment type="subunit">
    <text evidence="2 5">Part of the 50S ribosomal subunit.</text>
</comment>
<keyword evidence="5" id="KW-0694">RNA-binding</keyword>
<dbReference type="HAMAP" id="MF_01475">
    <property type="entry name" value="Ribosomal_eL19"/>
    <property type="match status" value="1"/>
</dbReference>
<dbReference type="InterPro" id="IPR015974">
    <property type="entry name" value="Ribosomal_eL19_dom3"/>
</dbReference>
<keyword evidence="5" id="KW-0699">rRNA-binding</keyword>
<feature type="domain" description="Large ribosomal subunit protein eL19" evidence="8">
    <location>
        <begin position="2"/>
        <end position="145"/>
    </location>
</feature>
<dbReference type="Gene3D" id="1.10.1200.60">
    <property type="match status" value="1"/>
</dbReference>
<comment type="caution">
    <text evidence="9">The sequence shown here is derived from an EMBL/GenBank/DDBJ whole genome shotgun (WGS) entry which is preliminary data.</text>
</comment>
<dbReference type="CDD" id="cd00481">
    <property type="entry name" value="Ribosomal_L19e"/>
    <property type="match status" value="1"/>
</dbReference>
<organism evidence="9 10">
    <name type="scientific">candidate division MSBL1 archaeon SCGC-AAA382A20</name>
    <dbReference type="NCBI Taxonomy" id="1698280"/>
    <lineage>
        <taxon>Archaea</taxon>
        <taxon>Methanobacteriati</taxon>
        <taxon>Methanobacteriota</taxon>
        <taxon>candidate division MSBL1</taxon>
    </lineage>
</organism>
<dbReference type="GO" id="GO:0003735">
    <property type="term" value="F:structural constituent of ribosome"/>
    <property type="evidence" value="ECO:0007669"/>
    <property type="project" value="InterPro"/>
</dbReference>
<dbReference type="GO" id="GO:0006412">
    <property type="term" value="P:translation"/>
    <property type="evidence" value="ECO:0007669"/>
    <property type="project" value="UniProtKB-UniRule"/>
</dbReference>
<proteinExistence type="inferred from homology"/>
<dbReference type="AlphaFoldDB" id="A0A133VHI9"/>
<reference evidence="9 10" key="1">
    <citation type="journal article" date="2016" name="Sci. Rep.">
        <title>Metabolic traits of an uncultured archaeal lineage -MSBL1- from brine pools of the Red Sea.</title>
        <authorList>
            <person name="Mwirichia R."/>
            <person name="Alam I."/>
            <person name="Rashid M."/>
            <person name="Vinu M."/>
            <person name="Ba-Alawi W."/>
            <person name="Anthony Kamau A."/>
            <person name="Kamanda Ngugi D."/>
            <person name="Goker M."/>
            <person name="Klenk H.P."/>
            <person name="Bajic V."/>
            <person name="Stingl U."/>
        </authorList>
    </citation>
    <scope>NUCLEOTIDE SEQUENCE [LARGE SCALE GENOMIC DNA]</scope>
    <source>
        <strain evidence="9">SCGC-AAA382A20</strain>
    </source>
</reference>
<dbReference type="InterPro" id="IPR057259">
    <property type="entry name" value="Ribosomal_L19e"/>
</dbReference>
<dbReference type="SUPFAM" id="SSF48140">
    <property type="entry name" value="Ribosomal protein L19 (L19e)"/>
    <property type="match status" value="1"/>
</dbReference>
<dbReference type="InterPro" id="IPR035970">
    <property type="entry name" value="60S_ribosomal_eL19_sf"/>
</dbReference>
<protein>
    <recommendedName>
        <fullName evidence="5">Large ribosomal subunit protein eL19</fullName>
    </recommendedName>
</protein>
<dbReference type="Gene3D" id="1.20.5.560">
    <property type="entry name" value="Single Heli x bin"/>
    <property type="match status" value="1"/>
</dbReference>
<dbReference type="FunFam" id="1.10.1650.10:FF:000001">
    <property type="entry name" value="Ribosomal protein L19"/>
    <property type="match status" value="1"/>
</dbReference>
<sequence length="154" mass="18113">MNLSTQKRMAADVLNCGKNKIWIDPKRQEDVDDAITKADIRRLIQEGAIDKKRGQEQSKGKAKERRKQKAKGRRKGQGSRKGKEGSRQSKKEKWMSKIRSQRSFLKKLKNENKIGRTEYRNLYKKIKGNYFNSKKQLREYIKKEGLLKEGEEID</sequence>
<evidence type="ECO:0000256" key="4">
    <source>
        <dbReference type="ARBA" id="ARBA00023274"/>
    </source>
</evidence>
<evidence type="ECO:0000259" key="8">
    <source>
        <dbReference type="SMART" id="SM01416"/>
    </source>
</evidence>
<evidence type="ECO:0000256" key="5">
    <source>
        <dbReference type="HAMAP-Rule" id="MF_01475"/>
    </source>
</evidence>
<dbReference type="EMBL" id="LHYE01000069">
    <property type="protein sequence ID" value="KXB05901.1"/>
    <property type="molecule type" value="Genomic_DNA"/>
</dbReference>
<dbReference type="PROSITE" id="PS00526">
    <property type="entry name" value="RIBOSOMAL_L19E"/>
    <property type="match status" value="1"/>
</dbReference>
<dbReference type="InterPro" id="IPR023638">
    <property type="entry name" value="Ribosomal_eL19_CS"/>
</dbReference>
<dbReference type="Proteomes" id="UP000070263">
    <property type="component" value="Unassembled WGS sequence"/>
</dbReference>
<dbReference type="InterPro" id="IPR000196">
    <property type="entry name" value="Ribosomal_eL19_dom"/>
</dbReference>
<feature type="compositionally biased region" description="Basic residues" evidence="7">
    <location>
        <begin position="62"/>
        <end position="80"/>
    </location>
</feature>
<feature type="region of interest" description="Disordered" evidence="7">
    <location>
        <begin position="44"/>
        <end position="109"/>
    </location>
</feature>
<dbReference type="GO" id="GO:0070180">
    <property type="term" value="F:large ribosomal subunit rRNA binding"/>
    <property type="evidence" value="ECO:0007669"/>
    <property type="project" value="UniProtKB-UniRule"/>
</dbReference>
<dbReference type="InterPro" id="IPR039547">
    <property type="entry name" value="Ribosomal_eL19"/>
</dbReference>
<accession>A0A133VHI9</accession>
<dbReference type="SMART" id="SM01416">
    <property type="entry name" value="Ribosomal_L19e"/>
    <property type="match status" value="1"/>
</dbReference>
<dbReference type="Pfam" id="PF01280">
    <property type="entry name" value="Ribosomal_L19e"/>
    <property type="match status" value="1"/>
</dbReference>
<keyword evidence="3 5" id="KW-0689">Ribosomal protein</keyword>
<evidence type="ECO:0000256" key="3">
    <source>
        <dbReference type="ARBA" id="ARBA00022980"/>
    </source>
</evidence>
<dbReference type="InterPro" id="IPR015973">
    <property type="entry name" value="Ribosomal_eL19_dom2"/>
</dbReference>
<dbReference type="NCBIfam" id="NF006343">
    <property type="entry name" value="PRK08570.1"/>
    <property type="match status" value="1"/>
</dbReference>
<dbReference type="GO" id="GO:0022625">
    <property type="term" value="C:cytosolic large ribosomal subunit"/>
    <property type="evidence" value="ECO:0007669"/>
    <property type="project" value="InterPro"/>
</dbReference>
<evidence type="ECO:0000313" key="10">
    <source>
        <dbReference type="Proteomes" id="UP000070263"/>
    </source>
</evidence>
<evidence type="ECO:0000256" key="6">
    <source>
        <dbReference type="RuleBase" id="RU000574"/>
    </source>
</evidence>
<dbReference type="Pfam" id="PF25476">
    <property type="entry name" value="Ribosomal_L19e_C"/>
    <property type="match status" value="1"/>
</dbReference>
<dbReference type="InterPro" id="IPR057260">
    <property type="entry name" value="Ribosomal_L19e_C"/>
</dbReference>
<evidence type="ECO:0000313" key="9">
    <source>
        <dbReference type="EMBL" id="KXB05901.1"/>
    </source>
</evidence>
<keyword evidence="4 5" id="KW-0687">Ribonucleoprotein</keyword>
<feature type="compositionally biased region" description="Basic and acidic residues" evidence="7">
    <location>
        <begin position="81"/>
        <end position="95"/>
    </location>
</feature>
<name>A0A133VHI9_9EURY</name>